<keyword evidence="3" id="KW-1185">Reference proteome</keyword>
<dbReference type="InterPro" id="IPR050361">
    <property type="entry name" value="MPP/UQCRC_Complex"/>
</dbReference>
<dbReference type="InterPro" id="IPR007863">
    <property type="entry name" value="Peptidase_M16_C"/>
</dbReference>
<gene>
    <name evidence="2" type="ORF">WMO24_12735</name>
</gene>
<dbReference type="Gene3D" id="3.30.830.10">
    <property type="entry name" value="Metalloenzyme, LuxS/M16 peptidase-like"/>
    <property type="match status" value="2"/>
</dbReference>
<dbReference type="PANTHER" id="PTHR11851">
    <property type="entry name" value="METALLOPROTEASE"/>
    <property type="match status" value="1"/>
</dbReference>
<dbReference type="EMBL" id="JBBMFA010000105">
    <property type="protein sequence ID" value="MEQ2521290.1"/>
    <property type="molecule type" value="Genomic_DNA"/>
</dbReference>
<dbReference type="InterPro" id="IPR011249">
    <property type="entry name" value="Metalloenz_LuxS/M16"/>
</dbReference>
<sequence>MERKQIADGVYLTALPAGQFHRCRVSINFIWPADRQWATAEALMPLLMERCCADCPDMTLLSKKLARLYGASLSVDGVVNSGSRVLTVAVGGIKDEFALNGEKLSEEYAALALGTAFRPYFVDGMFDPEAVAIEKEQLRELIASEMNEKRAYCVRQARRKFFGDAPAGVERYGYAQEVDGLTPETVTRAFFRMLRSARIEVMALGADACAVEQSVLKALEGIERAPADLPAAFAQPAQAEQSFEEPMDTAQGKLCLLFTAGQPQRPEKLSAARVAVALLGGTATSRLFVNVREKRSLCYYCAASYASMAGLLCIDSGVEHQNAKAAKQAILEELDALKEGPITAKELADTKRSLKNQLGAVGDTLQGMENWYFGEIMRGSLFTPQQVMEQVDAVTEEDVRNVLRMFTLSVSYTLTKGENAHV</sequence>
<accession>A0ABV1GHH7</accession>
<evidence type="ECO:0000313" key="2">
    <source>
        <dbReference type="EMBL" id="MEQ2521290.1"/>
    </source>
</evidence>
<feature type="domain" description="Peptidase M16 C-terminal" evidence="1">
    <location>
        <begin position="181"/>
        <end position="354"/>
    </location>
</feature>
<evidence type="ECO:0000259" key="1">
    <source>
        <dbReference type="Pfam" id="PF05193"/>
    </source>
</evidence>
<dbReference type="Pfam" id="PF05193">
    <property type="entry name" value="Peptidase_M16_C"/>
    <property type="match status" value="1"/>
</dbReference>
<dbReference type="SUPFAM" id="SSF63411">
    <property type="entry name" value="LuxS/MPP-like metallohydrolase"/>
    <property type="match status" value="2"/>
</dbReference>
<dbReference type="PANTHER" id="PTHR11851:SF186">
    <property type="entry name" value="INACTIVE METALLOPROTEASE YMFF-RELATED"/>
    <property type="match status" value="1"/>
</dbReference>
<protein>
    <submittedName>
        <fullName evidence="2">Insulinase family protein</fullName>
    </submittedName>
</protein>
<dbReference type="RefSeq" id="WP_349216801.1">
    <property type="nucleotide sequence ID" value="NZ_JBBMFA010000105.1"/>
</dbReference>
<reference evidence="2 3" key="1">
    <citation type="submission" date="2024-03" db="EMBL/GenBank/DDBJ databases">
        <title>Human intestinal bacterial collection.</title>
        <authorList>
            <person name="Pauvert C."/>
            <person name="Hitch T.C.A."/>
            <person name="Clavel T."/>
        </authorList>
    </citation>
    <scope>NUCLEOTIDE SEQUENCE [LARGE SCALE GENOMIC DNA]</scope>
    <source>
        <strain evidence="2 3">CLA-JM-H11</strain>
    </source>
</reference>
<dbReference type="Proteomes" id="UP001477672">
    <property type="component" value="Unassembled WGS sequence"/>
</dbReference>
<comment type="caution">
    <text evidence="2">The sequence shown here is derived from an EMBL/GenBank/DDBJ whole genome shotgun (WGS) entry which is preliminary data.</text>
</comment>
<evidence type="ECO:0000313" key="3">
    <source>
        <dbReference type="Proteomes" id="UP001477672"/>
    </source>
</evidence>
<name>A0ABV1GHH7_9FIRM</name>
<proteinExistence type="predicted"/>
<organism evidence="2 3">
    <name type="scientific">Ruthenibacterium intestinale</name>
    <dbReference type="NCBI Taxonomy" id="3133163"/>
    <lineage>
        <taxon>Bacteria</taxon>
        <taxon>Bacillati</taxon>
        <taxon>Bacillota</taxon>
        <taxon>Clostridia</taxon>
        <taxon>Eubacteriales</taxon>
        <taxon>Oscillospiraceae</taxon>
        <taxon>Ruthenibacterium</taxon>
    </lineage>
</organism>